<name>A0A075R8Y8_BRELA</name>
<evidence type="ECO:0000313" key="7">
    <source>
        <dbReference type="Proteomes" id="UP000005850"/>
    </source>
</evidence>
<dbReference type="STRING" id="1042163.BRLA_c040320"/>
<reference evidence="6 7" key="1">
    <citation type="journal article" date="2011" name="J. Bacteriol.">
        <title>Genome sequence of Brevibacillus laterosporus LMG 15441, a pathogen of invertebrates.</title>
        <authorList>
            <person name="Djukic M."/>
            <person name="Poehlein A."/>
            <person name="Thurmer A."/>
            <person name="Daniel R."/>
        </authorList>
    </citation>
    <scope>NUCLEOTIDE SEQUENCE [LARGE SCALE GENOMIC DNA]</scope>
    <source>
        <strain evidence="6 7">LMG 15441</strain>
    </source>
</reference>
<keyword evidence="2 5" id="KW-0812">Transmembrane</keyword>
<dbReference type="GO" id="GO:0016020">
    <property type="term" value="C:membrane"/>
    <property type="evidence" value="ECO:0007669"/>
    <property type="project" value="UniProtKB-SubCell"/>
</dbReference>
<keyword evidence="3 5" id="KW-1133">Transmembrane helix</keyword>
<evidence type="ECO:0000256" key="2">
    <source>
        <dbReference type="ARBA" id="ARBA00022692"/>
    </source>
</evidence>
<feature type="transmembrane region" description="Helical" evidence="5">
    <location>
        <begin position="113"/>
        <end position="136"/>
    </location>
</feature>
<dbReference type="InterPro" id="IPR032808">
    <property type="entry name" value="DoxX"/>
</dbReference>
<gene>
    <name evidence="6" type="ORF">BRLA_c040320</name>
</gene>
<dbReference type="HOGENOM" id="CLU_112782_0_0_9"/>
<dbReference type="AlphaFoldDB" id="A0A075R8Y8"/>
<feature type="transmembrane region" description="Helical" evidence="5">
    <location>
        <begin position="88"/>
        <end position="107"/>
    </location>
</feature>
<sequence length="164" mass="18200">MVAWLRQSQSASVVLLLVRLYLGYTWITSGWGKLSGGGFATEGFLKGAIEKATGDHPSVQAWWAAFLENFALPGASFFNFLIPWGEFLVGLALLLGLFTTFAGLMGISMNYAFLFSGTVSINPYLILLTTFILVAGRNAGYFGLDRLVLPYWDKKRGREQMRLR</sequence>
<dbReference type="Proteomes" id="UP000005850">
    <property type="component" value="Chromosome"/>
</dbReference>
<dbReference type="RefSeq" id="WP_003334702.1">
    <property type="nucleotide sequence ID" value="NZ_CP007806.1"/>
</dbReference>
<evidence type="ECO:0000256" key="4">
    <source>
        <dbReference type="ARBA" id="ARBA00023136"/>
    </source>
</evidence>
<dbReference type="eggNOG" id="COG2259">
    <property type="taxonomic scope" value="Bacteria"/>
</dbReference>
<keyword evidence="7" id="KW-1185">Reference proteome</keyword>
<dbReference type="KEGG" id="blr:BRLA_c040320"/>
<dbReference type="PANTHER" id="PTHR39157:SF1">
    <property type="entry name" value="DOXX FAMILY PROTEIN"/>
    <property type="match status" value="1"/>
</dbReference>
<dbReference type="EMBL" id="CP007806">
    <property type="protein sequence ID" value="AIG28309.1"/>
    <property type="molecule type" value="Genomic_DNA"/>
</dbReference>
<dbReference type="PANTHER" id="PTHR39157">
    <property type="entry name" value="INTEGRAL MEMBRANE PROTEIN-RELATED"/>
    <property type="match status" value="1"/>
</dbReference>
<evidence type="ECO:0000313" key="6">
    <source>
        <dbReference type="EMBL" id="AIG28309.1"/>
    </source>
</evidence>
<accession>A0A075R8Y8</accession>
<comment type="subcellular location">
    <subcellularLocation>
        <location evidence="1">Membrane</location>
        <topology evidence="1">Multi-pass membrane protein</topology>
    </subcellularLocation>
</comment>
<feature type="transmembrane region" description="Helical" evidence="5">
    <location>
        <begin position="61"/>
        <end position="81"/>
    </location>
</feature>
<dbReference type="Pfam" id="PF07681">
    <property type="entry name" value="DoxX"/>
    <property type="match status" value="1"/>
</dbReference>
<feature type="transmembrane region" description="Helical" evidence="5">
    <location>
        <begin position="12"/>
        <end position="31"/>
    </location>
</feature>
<protein>
    <submittedName>
        <fullName evidence="6">Putative membrane protein</fullName>
    </submittedName>
</protein>
<evidence type="ECO:0000256" key="1">
    <source>
        <dbReference type="ARBA" id="ARBA00004141"/>
    </source>
</evidence>
<proteinExistence type="predicted"/>
<organism evidence="6 7">
    <name type="scientific">Brevibacillus laterosporus LMG 15441</name>
    <dbReference type="NCBI Taxonomy" id="1042163"/>
    <lineage>
        <taxon>Bacteria</taxon>
        <taxon>Bacillati</taxon>
        <taxon>Bacillota</taxon>
        <taxon>Bacilli</taxon>
        <taxon>Bacillales</taxon>
        <taxon>Paenibacillaceae</taxon>
        <taxon>Brevibacillus</taxon>
    </lineage>
</organism>
<evidence type="ECO:0000256" key="3">
    <source>
        <dbReference type="ARBA" id="ARBA00022989"/>
    </source>
</evidence>
<keyword evidence="4 5" id="KW-0472">Membrane</keyword>
<evidence type="ECO:0000256" key="5">
    <source>
        <dbReference type="SAM" id="Phobius"/>
    </source>
</evidence>